<sequence>MSIAESTSTFSSKKVVSSSSKSAYGIGYLHSFMRQMVGACHTNTNHGEHALDSSFNHVWDCPSIVDFFSNVVLKCWVYNLQDLIRCGIVDFASRSLAALQPILLEHAGDGTRQLRWRLVRRWFILNTSAMSWIALLLSTSSIISVFKCCVYNMQDLIRWQGTEQWRRGGGGLTSNGRLLNTPTHSVYSTCNIQVVDQLL</sequence>
<keyword evidence="1" id="KW-1133">Transmembrane helix</keyword>
<gene>
    <name evidence="2" type="ORF">RND81_05G116300</name>
</gene>
<keyword evidence="1" id="KW-0812">Transmembrane</keyword>
<protein>
    <submittedName>
        <fullName evidence="2">Uncharacterized protein</fullName>
    </submittedName>
</protein>
<evidence type="ECO:0000313" key="3">
    <source>
        <dbReference type="Proteomes" id="UP001443914"/>
    </source>
</evidence>
<comment type="caution">
    <text evidence="2">The sequence shown here is derived from an EMBL/GenBank/DDBJ whole genome shotgun (WGS) entry which is preliminary data.</text>
</comment>
<proteinExistence type="predicted"/>
<evidence type="ECO:0000313" key="2">
    <source>
        <dbReference type="EMBL" id="KAK9725022.1"/>
    </source>
</evidence>
<keyword evidence="1" id="KW-0472">Membrane</keyword>
<dbReference type="AlphaFoldDB" id="A0AAW1KX15"/>
<organism evidence="2 3">
    <name type="scientific">Saponaria officinalis</name>
    <name type="common">Common soapwort</name>
    <name type="synonym">Lychnis saponaria</name>
    <dbReference type="NCBI Taxonomy" id="3572"/>
    <lineage>
        <taxon>Eukaryota</taxon>
        <taxon>Viridiplantae</taxon>
        <taxon>Streptophyta</taxon>
        <taxon>Embryophyta</taxon>
        <taxon>Tracheophyta</taxon>
        <taxon>Spermatophyta</taxon>
        <taxon>Magnoliopsida</taxon>
        <taxon>eudicotyledons</taxon>
        <taxon>Gunneridae</taxon>
        <taxon>Pentapetalae</taxon>
        <taxon>Caryophyllales</taxon>
        <taxon>Caryophyllaceae</taxon>
        <taxon>Caryophylleae</taxon>
        <taxon>Saponaria</taxon>
    </lineage>
</organism>
<feature type="transmembrane region" description="Helical" evidence="1">
    <location>
        <begin position="122"/>
        <end position="146"/>
    </location>
</feature>
<name>A0AAW1KX15_SAPOF</name>
<evidence type="ECO:0000256" key="1">
    <source>
        <dbReference type="SAM" id="Phobius"/>
    </source>
</evidence>
<reference evidence="2" key="1">
    <citation type="submission" date="2024-03" db="EMBL/GenBank/DDBJ databases">
        <title>WGS assembly of Saponaria officinalis var. Norfolk2.</title>
        <authorList>
            <person name="Jenkins J."/>
            <person name="Shu S."/>
            <person name="Grimwood J."/>
            <person name="Barry K."/>
            <person name="Goodstein D."/>
            <person name="Schmutz J."/>
            <person name="Leebens-Mack J."/>
            <person name="Osbourn A."/>
        </authorList>
    </citation>
    <scope>NUCLEOTIDE SEQUENCE [LARGE SCALE GENOMIC DNA]</scope>
    <source>
        <strain evidence="2">JIC</strain>
    </source>
</reference>
<keyword evidence="3" id="KW-1185">Reference proteome</keyword>
<accession>A0AAW1KX15</accession>
<dbReference type="Proteomes" id="UP001443914">
    <property type="component" value="Unassembled WGS sequence"/>
</dbReference>
<dbReference type="EMBL" id="JBDFQZ010000005">
    <property type="protein sequence ID" value="KAK9725022.1"/>
    <property type="molecule type" value="Genomic_DNA"/>
</dbReference>